<keyword evidence="3" id="KW-1185">Reference proteome</keyword>
<reference evidence="2 3" key="1">
    <citation type="submission" date="2016-11" db="EMBL/GenBank/DDBJ databases">
        <title>Study of marine rhodopsin-containing bacteria.</title>
        <authorList>
            <person name="Yoshizawa S."/>
            <person name="Kumagai Y."/>
            <person name="Kogure K."/>
        </authorList>
    </citation>
    <scope>NUCLEOTIDE SEQUENCE [LARGE SCALE GENOMIC DNA]</scope>
    <source>
        <strain evidence="2 3">SG-29</strain>
    </source>
</reference>
<evidence type="ECO:0000313" key="2">
    <source>
        <dbReference type="EMBL" id="OZC02221.1"/>
    </source>
</evidence>
<evidence type="ECO:0000256" key="1">
    <source>
        <dbReference type="SAM" id="Phobius"/>
    </source>
</evidence>
<comment type="caution">
    <text evidence="2">The sequence shown here is derived from an EMBL/GenBank/DDBJ whole genome shotgun (WGS) entry which is preliminary data.</text>
</comment>
<dbReference type="AlphaFoldDB" id="A0A259TWX4"/>
<dbReference type="EMBL" id="MQWB01000001">
    <property type="protein sequence ID" value="OZC02221.1"/>
    <property type="molecule type" value="Genomic_DNA"/>
</dbReference>
<sequence>MDRLPDPGSAPDPERAGAFAKRRVSRWRRLRRRWVHVLTGTSVVVALTLLIVALRPTPFPATFTSVRIENNSAQHHYGVALENDGREYFVGFVARGETLSYAVRSIRPEGLALSLSDRVVARCCEVPPEASEVIVFQLADDPASGESLGTVVSRPK</sequence>
<keyword evidence="1" id="KW-0472">Membrane</keyword>
<gene>
    <name evidence="2" type="ORF">BSZ36_03995</name>
</gene>
<feature type="transmembrane region" description="Helical" evidence="1">
    <location>
        <begin position="34"/>
        <end position="54"/>
    </location>
</feature>
<proteinExistence type="predicted"/>
<keyword evidence="1" id="KW-1133">Transmembrane helix</keyword>
<accession>A0A259TWX4</accession>
<evidence type="ECO:0000313" key="3">
    <source>
        <dbReference type="Proteomes" id="UP000216446"/>
    </source>
</evidence>
<protein>
    <submittedName>
        <fullName evidence="2">Uncharacterized protein</fullName>
    </submittedName>
</protein>
<organism evidence="2 3">
    <name type="scientific">Rubricoccus marinus</name>
    <dbReference type="NCBI Taxonomy" id="716817"/>
    <lineage>
        <taxon>Bacteria</taxon>
        <taxon>Pseudomonadati</taxon>
        <taxon>Rhodothermota</taxon>
        <taxon>Rhodothermia</taxon>
        <taxon>Rhodothermales</taxon>
        <taxon>Rubricoccaceae</taxon>
        <taxon>Rubricoccus</taxon>
    </lineage>
</organism>
<dbReference type="Proteomes" id="UP000216446">
    <property type="component" value="Unassembled WGS sequence"/>
</dbReference>
<name>A0A259TWX4_9BACT</name>
<dbReference type="InParanoid" id="A0A259TWX4"/>
<keyword evidence="1" id="KW-0812">Transmembrane</keyword>